<keyword evidence="4" id="KW-0378">Hydrolase</keyword>
<evidence type="ECO:0000256" key="3">
    <source>
        <dbReference type="ARBA" id="ARBA00022729"/>
    </source>
</evidence>
<keyword evidence="3" id="KW-0732">Signal</keyword>
<dbReference type="EMBL" id="QWGR01000018">
    <property type="protein sequence ID" value="RIJ45934.1"/>
    <property type="molecule type" value="Genomic_DNA"/>
</dbReference>
<dbReference type="InterPro" id="IPR008979">
    <property type="entry name" value="Galactose-bd-like_sf"/>
</dbReference>
<protein>
    <recommendedName>
        <fullName evidence="2">alpha-L-fucosidase</fullName>
        <ecNumber evidence="2">3.2.1.51</ecNumber>
    </recommendedName>
</protein>
<comment type="caution">
    <text evidence="8">The sequence shown here is derived from an EMBL/GenBank/DDBJ whole genome shotgun (WGS) entry which is preliminary data.</text>
</comment>
<dbReference type="SUPFAM" id="SSF51445">
    <property type="entry name" value="(Trans)glycosidases"/>
    <property type="match status" value="1"/>
</dbReference>
<organism evidence="8 9">
    <name type="scientific">Maribellus luteus</name>
    <dbReference type="NCBI Taxonomy" id="2305463"/>
    <lineage>
        <taxon>Bacteria</taxon>
        <taxon>Pseudomonadati</taxon>
        <taxon>Bacteroidota</taxon>
        <taxon>Bacteroidia</taxon>
        <taxon>Marinilabiliales</taxon>
        <taxon>Prolixibacteraceae</taxon>
        <taxon>Maribellus</taxon>
    </lineage>
</organism>
<dbReference type="RefSeq" id="WP_119439896.1">
    <property type="nucleotide sequence ID" value="NZ_QWGR01000018.1"/>
</dbReference>
<dbReference type="Gene3D" id="2.60.120.260">
    <property type="entry name" value="Galactose-binding domain-like"/>
    <property type="match status" value="2"/>
</dbReference>
<dbReference type="GO" id="GO:0005764">
    <property type="term" value="C:lysosome"/>
    <property type="evidence" value="ECO:0007669"/>
    <property type="project" value="TreeGrafter"/>
</dbReference>
<accession>A0A399SSP0</accession>
<evidence type="ECO:0000256" key="5">
    <source>
        <dbReference type="ARBA" id="ARBA00023295"/>
    </source>
</evidence>
<evidence type="ECO:0000256" key="6">
    <source>
        <dbReference type="SAM" id="MobiDB-lite"/>
    </source>
</evidence>
<dbReference type="InterPro" id="IPR000933">
    <property type="entry name" value="Glyco_hydro_29"/>
</dbReference>
<dbReference type="PANTHER" id="PTHR10030">
    <property type="entry name" value="ALPHA-L-FUCOSIDASE"/>
    <property type="match status" value="1"/>
</dbReference>
<feature type="domain" description="F5/8 type C" evidence="7">
    <location>
        <begin position="605"/>
        <end position="701"/>
    </location>
</feature>
<evidence type="ECO:0000256" key="4">
    <source>
        <dbReference type="ARBA" id="ARBA00022801"/>
    </source>
</evidence>
<feature type="region of interest" description="Disordered" evidence="6">
    <location>
        <begin position="249"/>
        <end position="270"/>
    </location>
</feature>
<evidence type="ECO:0000313" key="8">
    <source>
        <dbReference type="EMBL" id="RIJ45934.1"/>
    </source>
</evidence>
<dbReference type="PROSITE" id="PS51257">
    <property type="entry name" value="PROKAR_LIPOPROTEIN"/>
    <property type="match status" value="1"/>
</dbReference>
<dbReference type="InterPro" id="IPR017853">
    <property type="entry name" value="GH"/>
</dbReference>
<evidence type="ECO:0000313" key="9">
    <source>
        <dbReference type="Proteomes" id="UP000265926"/>
    </source>
</evidence>
<dbReference type="Pfam" id="PF01120">
    <property type="entry name" value="Alpha_L_fucos"/>
    <property type="match status" value="1"/>
</dbReference>
<keyword evidence="9" id="KW-1185">Reference proteome</keyword>
<sequence>MMMKHFQQTVAFLITVTVFGCSQPNQPEPYGVLPSQAQLAWHEMEYYSLVCYGLNTYTEEEWAYGDVNPGLFNPSDLNTDQWAQTASEAGMKGMILVAKHHDGFCLWPSKYTDYSVKATPWKNGQGDVLGDLAQSCKKYGLKLGVYLSPWDRNHAEYGRPGYVDYYYRQLEELLTGYGDIFEFWIDGANGGTGYYGGANERRNIDAKTYYGYDSIFSIVEKYQPNAVIFSDVGPGTRWVGNENGMGGETNWNTISPGDKSPGTSDSEYVKKLSSGEEGGEKWIPAEVNTTLLWPKAWYYHTGHPVRSLANLMDLYYTSVGRGSPLNLGLAISPDGLIREADRRALLKFGEQVKREFENNLLARAKVTADNERGRAFSAGKAADNNSETYWATADGVQKATLEIDFGQETVFNRLMLQEYIALGQRVNEFSFEIEKNGEFVEIARETTVGYKRLLRFKEVTTQRARLTMATNASCLTLSNMGVYQAPALVPDPLPAIDLEGELSFALTEGISVYYALGENPNSSEFRKYTSPVFMPGGGKVHCFSKDEKTGFSTDKIVAEFGVARSKWKIVSVDGRANEAGKFIMDNDPESFLLAGERPAKHVHELIIDMAELREINAFSYLPRQDGEKEGIIYEYEFWGSADGSEWFELSRGTFSNIENNPNRRIVQFDKPVKARYVKMLALSDVRESGKASWAEVEVFVE</sequence>
<evidence type="ECO:0000256" key="2">
    <source>
        <dbReference type="ARBA" id="ARBA00012662"/>
    </source>
</evidence>
<feature type="compositionally biased region" description="Polar residues" evidence="6">
    <location>
        <begin position="249"/>
        <end position="266"/>
    </location>
</feature>
<dbReference type="GO" id="GO:0004560">
    <property type="term" value="F:alpha-L-fucosidase activity"/>
    <property type="evidence" value="ECO:0007669"/>
    <property type="project" value="InterPro"/>
</dbReference>
<proteinExistence type="inferred from homology"/>
<comment type="similarity">
    <text evidence="1">Belongs to the glycosyl hydrolase 29 family.</text>
</comment>
<dbReference type="EC" id="3.2.1.51" evidence="2"/>
<name>A0A399SSP0_9BACT</name>
<evidence type="ECO:0000259" key="7">
    <source>
        <dbReference type="PROSITE" id="PS50022"/>
    </source>
</evidence>
<dbReference type="PROSITE" id="PS50022">
    <property type="entry name" value="FA58C_3"/>
    <property type="match status" value="1"/>
</dbReference>
<evidence type="ECO:0000256" key="1">
    <source>
        <dbReference type="ARBA" id="ARBA00007951"/>
    </source>
</evidence>
<dbReference type="PANTHER" id="PTHR10030:SF37">
    <property type="entry name" value="ALPHA-L-FUCOSIDASE-RELATED"/>
    <property type="match status" value="1"/>
</dbReference>
<dbReference type="AlphaFoldDB" id="A0A399SSP0"/>
<dbReference type="OrthoDB" id="1389336at2"/>
<gene>
    <name evidence="8" type="ORF">D1614_20660</name>
</gene>
<dbReference type="GO" id="GO:0016139">
    <property type="term" value="P:glycoside catabolic process"/>
    <property type="evidence" value="ECO:0007669"/>
    <property type="project" value="TreeGrafter"/>
</dbReference>
<dbReference type="Gene3D" id="3.20.20.80">
    <property type="entry name" value="Glycosidases"/>
    <property type="match status" value="1"/>
</dbReference>
<dbReference type="GO" id="GO:0006004">
    <property type="term" value="P:fucose metabolic process"/>
    <property type="evidence" value="ECO:0007669"/>
    <property type="project" value="TreeGrafter"/>
</dbReference>
<dbReference type="InterPro" id="IPR057739">
    <property type="entry name" value="Glyco_hydro_29_N"/>
</dbReference>
<dbReference type="InterPro" id="IPR000421">
    <property type="entry name" value="FA58C"/>
</dbReference>
<dbReference type="Proteomes" id="UP000265926">
    <property type="component" value="Unassembled WGS sequence"/>
</dbReference>
<dbReference type="Pfam" id="PF00754">
    <property type="entry name" value="F5_F8_type_C"/>
    <property type="match status" value="2"/>
</dbReference>
<keyword evidence="5" id="KW-0326">Glycosidase</keyword>
<dbReference type="SUPFAM" id="SSF49785">
    <property type="entry name" value="Galactose-binding domain-like"/>
    <property type="match status" value="2"/>
</dbReference>
<dbReference type="SMART" id="SM00812">
    <property type="entry name" value="Alpha_L_fucos"/>
    <property type="match status" value="1"/>
</dbReference>
<reference evidence="8 9" key="1">
    <citation type="submission" date="2018-08" db="EMBL/GenBank/DDBJ databases">
        <title>Pallidiluteibacterium maritimus gen. nov., sp. nov., isolated from coastal sediment.</title>
        <authorList>
            <person name="Zhou L.Y."/>
        </authorList>
    </citation>
    <scope>NUCLEOTIDE SEQUENCE [LARGE SCALE GENOMIC DNA]</scope>
    <source>
        <strain evidence="8 9">XSD2</strain>
    </source>
</reference>